<feature type="chain" id="PRO_5013168651" evidence="5">
    <location>
        <begin position="25"/>
        <end position="232"/>
    </location>
</feature>
<evidence type="ECO:0000256" key="2">
    <source>
        <dbReference type="ARBA" id="ARBA00022801"/>
    </source>
</evidence>
<dbReference type="PANTHER" id="PTHR32227">
    <property type="entry name" value="GLUCAN ENDO-1,3-BETA-GLUCOSIDASE BG1-RELATED-RELATED"/>
    <property type="match status" value="1"/>
</dbReference>
<evidence type="ECO:0000313" key="6">
    <source>
        <dbReference type="EMBL" id="OTG21899.1"/>
    </source>
</evidence>
<sequence>MSSMASLLVIFGLLATLILDTAESQVGVCYGMLGNNLPSAAQVISLYNSNNIKRMRLYDPNQAALQALSGTDIEVMVGIPNSDLQYVAASRDNSFDWVWRNIMSYPDVKFRYIAVGNEVKPSDGTLAPLVHPALTNIREVVSFYGLKDQIKVSTSIDTSMIGVSYPPSQGAFRDDARAYIDPIIGFLVAINAPLLVNVYPYFSISQLYISGFFQSQHRDGSTVWPRRSAEES</sequence>
<evidence type="ECO:0000256" key="4">
    <source>
        <dbReference type="RuleBase" id="RU004335"/>
    </source>
</evidence>
<comment type="similarity">
    <text evidence="1 4">Belongs to the glycosyl hydrolase 17 family.</text>
</comment>
<keyword evidence="7" id="KW-1185">Reference proteome</keyword>
<evidence type="ECO:0000256" key="1">
    <source>
        <dbReference type="ARBA" id="ARBA00008773"/>
    </source>
</evidence>
<dbReference type="OMA" id="CEDWISK"/>
<dbReference type="GO" id="GO:0004553">
    <property type="term" value="F:hydrolase activity, hydrolyzing O-glycosyl compounds"/>
    <property type="evidence" value="ECO:0007669"/>
    <property type="project" value="InterPro"/>
</dbReference>
<evidence type="ECO:0000256" key="5">
    <source>
        <dbReference type="SAM" id="SignalP"/>
    </source>
</evidence>
<organism evidence="6 7">
    <name type="scientific">Helianthus annuus</name>
    <name type="common">Common sunflower</name>
    <dbReference type="NCBI Taxonomy" id="4232"/>
    <lineage>
        <taxon>Eukaryota</taxon>
        <taxon>Viridiplantae</taxon>
        <taxon>Streptophyta</taxon>
        <taxon>Embryophyta</taxon>
        <taxon>Tracheophyta</taxon>
        <taxon>Spermatophyta</taxon>
        <taxon>Magnoliopsida</taxon>
        <taxon>eudicotyledons</taxon>
        <taxon>Gunneridae</taxon>
        <taxon>Pentapetalae</taxon>
        <taxon>asterids</taxon>
        <taxon>campanulids</taxon>
        <taxon>Asterales</taxon>
        <taxon>Asteraceae</taxon>
        <taxon>Asteroideae</taxon>
        <taxon>Heliantheae alliance</taxon>
        <taxon>Heliantheae</taxon>
        <taxon>Helianthus</taxon>
    </lineage>
</organism>
<name>A0A251UFN8_HELAN</name>
<dbReference type="SUPFAM" id="SSF51445">
    <property type="entry name" value="(Trans)glycosidases"/>
    <property type="match status" value="1"/>
</dbReference>
<gene>
    <name evidence="6" type="ORF">HannXRQ_Chr06g0165561</name>
</gene>
<dbReference type="EMBL" id="CM007895">
    <property type="protein sequence ID" value="OTG21899.1"/>
    <property type="molecule type" value="Genomic_DNA"/>
</dbReference>
<dbReference type="AlphaFoldDB" id="A0A251UFN8"/>
<evidence type="ECO:0000313" key="7">
    <source>
        <dbReference type="Proteomes" id="UP000215914"/>
    </source>
</evidence>
<dbReference type="InterPro" id="IPR000490">
    <property type="entry name" value="Glyco_hydro_17"/>
</dbReference>
<dbReference type="GO" id="GO:0005975">
    <property type="term" value="P:carbohydrate metabolic process"/>
    <property type="evidence" value="ECO:0007669"/>
    <property type="project" value="InterPro"/>
</dbReference>
<protein>
    <submittedName>
        <fullName evidence="6">Putative glycoside hydrolase family 17</fullName>
    </submittedName>
</protein>
<keyword evidence="5" id="KW-0732">Signal</keyword>
<feature type="signal peptide" evidence="5">
    <location>
        <begin position="1"/>
        <end position="24"/>
    </location>
</feature>
<evidence type="ECO:0000256" key="3">
    <source>
        <dbReference type="ARBA" id="ARBA00023295"/>
    </source>
</evidence>
<proteinExistence type="inferred from homology"/>
<keyword evidence="3" id="KW-0326">Glycosidase</keyword>
<dbReference type="InterPro" id="IPR017853">
    <property type="entry name" value="GH"/>
</dbReference>
<dbReference type="InterPro" id="IPR044965">
    <property type="entry name" value="Glyco_hydro_17_plant"/>
</dbReference>
<dbReference type="Proteomes" id="UP000215914">
    <property type="component" value="Chromosome 6"/>
</dbReference>
<keyword evidence="2 6" id="KW-0378">Hydrolase</keyword>
<dbReference type="Gene3D" id="3.20.20.80">
    <property type="entry name" value="Glycosidases"/>
    <property type="match status" value="1"/>
</dbReference>
<accession>A0A251UFN8</accession>
<dbReference type="Pfam" id="PF00332">
    <property type="entry name" value="Glyco_hydro_17"/>
    <property type="match status" value="1"/>
</dbReference>
<reference evidence="7" key="1">
    <citation type="journal article" date="2017" name="Nature">
        <title>The sunflower genome provides insights into oil metabolism, flowering and Asterid evolution.</title>
        <authorList>
            <person name="Badouin H."/>
            <person name="Gouzy J."/>
            <person name="Grassa C.J."/>
            <person name="Murat F."/>
            <person name="Staton S.E."/>
            <person name="Cottret L."/>
            <person name="Lelandais-Briere C."/>
            <person name="Owens G.L."/>
            <person name="Carrere S."/>
            <person name="Mayjonade B."/>
            <person name="Legrand L."/>
            <person name="Gill N."/>
            <person name="Kane N.C."/>
            <person name="Bowers J.E."/>
            <person name="Hubner S."/>
            <person name="Bellec A."/>
            <person name="Berard A."/>
            <person name="Berges H."/>
            <person name="Blanchet N."/>
            <person name="Boniface M.C."/>
            <person name="Brunel D."/>
            <person name="Catrice O."/>
            <person name="Chaidir N."/>
            <person name="Claudel C."/>
            <person name="Donnadieu C."/>
            <person name="Faraut T."/>
            <person name="Fievet G."/>
            <person name="Helmstetter N."/>
            <person name="King M."/>
            <person name="Knapp S.J."/>
            <person name="Lai Z."/>
            <person name="Le Paslier M.C."/>
            <person name="Lippi Y."/>
            <person name="Lorenzon L."/>
            <person name="Mandel J.R."/>
            <person name="Marage G."/>
            <person name="Marchand G."/>
            <person name="Marquand E."/>
            <person name="Bret-Mestries E."/>
            <person name="Morien E."/>
            <person name="Nambeesan S."/>
            <person name="Nguyen T."/>
            <person name="Pegot-Espagnet P."/>
            <person name="Pouilly N."/>
            <person name="Raftis F."/>
            <person name="Sallet E."/>
            <person name="Schiex T."/>
            <person name="Thomas J."/>
            <person name="Vandecasteele C."/>
            <person name="Vares D."/>
            <person name="Vear F."/>
            <person name="Vautrin S."/>
            <person name="Crespi M."/>
            <person name="Mangin B."/>
            <person name="Burke J.M."/>
            <person name="Salse J."/>
            <person name="Munos S."/>
            <person name="Vincourt P."/>
            <person name="Rieseberg L.H."/>
            <person name="Langlade N.B."/>
        </authorList>
    </citation>
    <scope>NUCLEOTIDE SEQUENCE [LARGE SCALE GENOMIC DNA]</scope>
    <source>
        <strain evidence="7">cv. SF193</strain>
    </source>
</reference>
<dbReference type="STRING" id="4232.A0A251UFN8"/>
<dbReference type="InParanoid" id="A0A251UFN8"/>